<gene>
    <name evidence="1" type="ORF">GCM10010151_42060</name>
</gene>
<comment type="caution">
    <text evidence="1">The sequence shown here is derived from an EMBL/GenBank/DDBJ whole genome shotgun (WGS) entry which is preliminary data.</text>
</comment>
<protein>
    <recommendedName>
        <fullName evidence="3">Minor tail protein</fullName>
    </recommendedName>
</protein>
<sequence>MTGPLLAAELLQPVPVSRPGQWRYALYDLLTRRQIAEHMPFTVEPFDRSLTEAGTLTASLQTGDPGVQSLDPWGRAVQRRTSLVVLRDDVVVGEYVVWNRPSYKASEKKMTLSCSEIRSVLDKHRIFRPTDGYGSRKTLEFVQADAFDVFRALLADAQAATYQGLPVGDLAIEMDPTVLSGVLIDRRDVQDQATAYHGYSMEYYGPLLDDLADTAGFEWRIDTFIDSDNQLRRRLVLGYPHVGRGPDADSLTLEYPGTIADYQVDDDGESSANYVASIGAGEEEAAIWGEAYNAAELAAGYPLLETTASYKDDTSPVIAAGHAAAELSRVSGDVQLWSLDLIGYPAVAPGDYVRIRICDEARWRGSSAAPVEKWVRVVGMKIQPAPKERTTLTIEDPRGTS</sequence>
<accession>A0ABN0WVN4</accession>
<keyword evidence="2" id="KW-1185">Reference proteome</keyword>
<reference evidence="1 2" key="1">
    <citation type="journal article" date="2019" name="Int. J. Syst. Evol. Microbiol.">
        <title>The Global Catalogue of Microorganisms (GCM) 10K type strain sequencing project: providing services to taxonomists for standard genome sequencing and annotation.</title>
        <authorList>
            <consortium name="The Broad Institute Genomics Platform"/>
            <consortium name="The Broad Institute Genome Sequencing Center for Infectious Disease"/>
            <person name="Wu L."/>
            <person name="Ma J."/>
        </authorList>
    </citation>
    <scope>NUCLEOTIDE SEQUENCE [LARGE SCALE GENOMIC DNA]</scope>
    <source>
        <strain evidence="1 2">JCM 3146</strain>
    </source>
</reference>
<evidence type="ECO:0000313" key="2">
    <source>
        <dbReference type="Proteomes" id="UP001501822"/>
    </source>
</evidence>
<evidence type="ECO:0008006" key="3">
    <source>
        <dbReference type="Google" id="ProtNLM"/>
    </source>
</evidence>
<dbReference type="RefSeq" id="WP_252801338.1">
    <property type="nucleotide sequence ID" value="NZ_BAAABM010000037.1"/>
</dbReference>
<dbReference type="EMBL" id="BAAABM010000037">
    <property type="protein sequence ID" value="GAA0347933.1"/>
    <property type="molecule type" value="Genomic_DNA"/>
</dbReference>
<organism evidence="1 2">
    <name type="scientific">Actinoallomurus spadix</name>
    <dbReference type="NCBI Taxonomy" id="79912"/>
    <lineage>
        <taxon>Bacteria</taxon>
        <taxon>Bacillati</taxon>
        <taxon>Actinomycetota</taxon>
        <taxon>Actinomycetes</taxon>
        <taxon>Streptosporangiales</taxon>
        <taxon>Thermomonosporaceae</taxon>
        <taxon>Actinoallomurus</taxon>
    </lineage>
</organism>
<proteinExistence type="predicted"/>
<evidence type="ECO:0000313" key="1">
    <source>
        <dbReference type="EMBL" id="GAA0347933.1"/>
    </source>
</evidence>
<dbReference type="Proteomes" id="UP001501822">
    <property type="component" value="Unassembled WGS sequence"/>
</dbReference>
<name>A0ABN0WVN4_9ACTN</name>